<sequence>MFPPEGETPDGALTCGAEDTPDTCVALLHGQGVVVRRQDASDGRVPLSADICTGADVVISVAPLRASCLNVPIRLDRFSAWENGAEAVFLHKSRNVVRTDRAWRGQRPWVLKSGGHGMPVLPLAPSE</sequence>
<organism evidence="1 2">
    <name type="scientific">Acetobacter ascendens</name>
    <dbReference type="NCBI Taxonomy" id="481146"/>
    <lineage>
        <taxon>Bacteria</taxon>
        <taxon>Pseudomonadati</taxon>
        <taxon>Pseudomonadota</taxon>
        <taxon>Alphaproteobacteria</taxon>
        <taxon>Acetobacterales</taxon>
        <taxon>Acetobacteraceae</taxon>
        <taxon>Acetobacter</taxon>
    </lineage>
</organism>
<gene>
    <name evidence="1" type="ORF">A4S02_01855</name>
</gene>
<dbReference type="KEGG" id="aasc:A4S02_01855"/>
<proteinExistence type="predicted"/>
<evidence type="ECO:0000313" key="1">
    <source>
        <dbReference type="EMBL" id="AOW45699.1"/>
    </source>
</evidence>
<name>A0A1D8QTQ0_9PROT</name>
<dbReference type="AlphaFoldDB" id="A0A1D8QTQ0"/>
<keyword evidence="2" id="KW-1185">Reference proteome</keyword>
<dbReference type="Proteomes" id="UP000175973">
    <property type="component" value="Chromosome"/>
</dbReference>
<protein>
    <submittedName>
        <fullName evidence="1">Uncharacterized protein</fullName>
    </submittedName>
</protein>
<reference evidence="2" key="1">
    <citation type="submission" date="2016-04" db="EMBL/GenBank/DDBJ databases">
        <authorList>
            <person name="Jeon C.O."/>
            <person name="Cho G.Y."/>
            <person name="Jeong H.I."/>
            <person name="Kim K.H."/>
        </authorList>
    </citation>
    <scope>NUCLEOTIDE SEQUENCE [LARGE SCALE GENOMIC DNA]</scope>
    <source>
        <strain evidence="2">LMG 1590</strain>
    </source>
</reference>
<accession>A0A1D8QTQ0</accession>
<dbReference type="EMBL" id="CP015164">
    <property type="protein sequence ID" value="AOW45699.1"/>
    <property type="molecule type" value="Genomic_DNA"/>
</dbReference>
<evidence type="ECO:0000313" key="2">
    <source>
        <dbReference type="Proteomes" id="UP000175973"/>
    </source>
</evidence>
<dbReference type="RefSeq" id="WP_070322771.1">
    <property type="nucleotide sequence ID" value="NZ_CP015164.1"/>
</dbReference>